<name>A0A060TE67_BLAAD</name>
<dbReference type="AlphaFoldDB" id="A0A060TE67"/>
<reference evidence="2" key="2">
    <citation type="submission" date="2014-06" db="EMBL/GenBank/DDBJ databases">
        <title>The complete genome of Blastobotrys (Arxula) adeninivorans LS3 - a yeast of biotechnological interest.</title>
        <authorList>
            <person name="Kunze G."/>
            <person name="Gaillardin C."/>
            <person name="Czernicka M."/>
            <person name="Durrens P."/>
            <person name="Martin T."/>
            <person name="Boer E."/>
            <person name="Gabaldon T."/>
            <person name="Cruz J."/>
            <person name="Talla E."/>
            <person name="Marck C."/>
            <person name="Goffeau A."/>
            <person name="Barbe V."/>
            <person name="Baret P."/>
            <person name="Baronian K."/>
            <person name="Beier S."/>
            <person name="Bleykasten C."/>
            <person name="Bode R."/>
            <person name="Casaregola S."/>
            <person name="Despons L."/>
            <person name="Fairhead C."/>
            <person name="Giersberg M."/>
            <person name="Gierski P."/>
            <person name="Hahnel U."/>
            <person name="Hartmann A."/>
            <person name="Jankowska D."/>
            <person name="Jubin C."/>
            <person name="Jung P."/>
            <person name="Lafontaine I."/>
            <person name="Leh-Louis V."/>
            <person name="Lemaire M."/>
            <person name="Marcet-Houben M."/>
            <person name="Mascher M."/>
            <person name="Morel G."/>
            <person name="Richard G.-F."/>
            <person name="Riechen J."/>
            <person name="Sacerdot C."/>
            <person name="Sarkar A."/>
            <person name="Savel G."/>
            <person name="Schacherer J."/>
            <person name="Sherman D."/>
            <person name="Straub M.-L."/>
            <person name="Stein N."/>
            <person name="Thierry A."/>
            <person name="Trautwein-Schult A."/>
            <person name="Westhof E."/>
            <person name="Worch S."/>
            <person name="Dujon B."/>
            <person name="Souciet J.-L."/>
            <person name="Wincker P."/>
            <person name="Scholz U."/>
            <person name="Neuveglise N."/>
        </authorList>
    </citation>
    <scope>NUCLEOTIDE SEQUENCE</scope>
    <source>
        <strain evidence="2">LS3</strain>
    </source>
</reference>
<accession>A0A060TE67</accession>
<evidence type="ECO:0000313" key="2">
    <source>
        <dbReference type="EMBL" id="CDP39084.1"/>
    </source>
</evidence>
<proteinExistence type="predicted"/>
<protein>
    <submittedName>
        <fullName evidence="2">ARAD1D49478p</fullName>
    </submittedName>
</protein>
<sequence>MSWVNKHGKELTLVFGGLVAVASALTLASTFGEDHHPPLKAEAKPLKQKRGGDGGPKKDVREWTREELKYYLEQRYVYPPEEATTEQLISLVESYRSA</sequence>
<organism evidence="2">
    <name type="scientific">Blastobotrys adeninivorans</name>
    <name type="common">Yeast</name>
    <name type="synonym">Arxula adeninivorans</name>
    <dbReference type="NCBI Taxonomy" id="409370"/>
    <lineage>
        <taxon>Eukaryota</taxon>
        <taxon>Fungi</taxon>
        <taxon>Dikarya</taxon>
        <taxon>Ascomycota</taxon>
        <taxon>Saccharomycotina</taxon>
        <taxon>Dipodascomycetes</taxon>
        <taxon>Dipodascales</taxon>
        <taxon>Trichomonascaceae</taxon>
        <taxon>Blastobotrys</taxon>
    </lineage>
</organism>
<dbReference type="EMBL" id="HG937694">
    <property type="protein sequence ID" value="CDP39084.1"/>
    <property type="molecule type" value="Genomic_DNA"/>
</dbReference>
<feature type="region of interest" description="Disordered" evidence="1">
    <location>
        <begin position="31"/>
        <end position="60"/>
    </location>
</feature>
<reference evidence="2" key="1">
    <citation type="submission" date="2014-02" db="EMBL/GenBank/DDBJ databases">
        <authorList>
            <person name="Genoscope - CEA"/>
        </authorList>
    </citation>
    <scope>NUCLEOTIDE SEQUENCE</scope>
    <source>
        <strain evidence="2">LS3</strain>
    </source>
</reference>
<evidence type="ECO:0000256" key="1">
    <source>
        <dbReference type="SAM" id="MobiDB-lite"/>
    </source>
</evidence>
<feature type="compositionally biased region" description="Basic and acidic residues" evidence="1">
    <location>
        <begin position="32"/>
        <end position="60"/>
    </location>
</feature>
<gene>
    <name evidence="2" type="ORF">GNLVRS02_ARAD1D49478g</name>
</gene>